<keyword evidence="1" id="KW-0472">Membrane</keyword>
<sequence>MPKNIGVIVVLVIAMVIGFISMVTSAMAASDVRKYQDEKNQSNDDTLNEAHKTATVSAVLQGVVLGLILVSLLIYLLYKKGGDIQTGLQDAHAGVTAKIGDAQTWYGQQNIAT</sequence>
<feature type="transmembrane region" description="Helical" evidence="1">
    <location>
        <begin position="58"/>
        <end position="78"/>
    </location>
</feature>
<evidence type="ECO:0008006" key="3">
    <source>
        <dbReference type="Google" id="ProtNLM"/>
    </source>
</evidence>
<name>A0A481YSZ6_9VIRU</name>
<accession>A0A481YSZ6</accession>
<protein>
    <recommendedName>
        <fullName evidence="3">Transmembrane protein</fullName>
    </recommendedName>
</protein>
<evidence type="ECO:0000256" key="1">
    <source>
        <dbReference type="SAM" id="Phobius"/>
    </source>
</evidence>
<evidence type="ECO:0000313" key="2">
    <source>
        <dbReference type="EMBL" id="QBK86199.1"/>
    </source>
</evidence>
<dbReference type="EMBL" id="MK500333">
    <property type="protein sequence ID" value="QBK86199.1"/>
    <property type="molecule type" value="Genomic_DNA"/>
</dbReference>
<keyword evidence="1" id="KW-0812">Transmembrane</keyword>
<reference evidence="2" key="1">
    <citation type="journal article" date="2019" name="MBio">
        <title>Virus Genomes from Deep Sea Sediments Expand the Ocean Megavirome and Support Independent Origins of Viral Gigantism.</title>
        <authorList>
            <person name="Backstrom D."/>
            <person name="Yutin N."/>
            <person name="Jorgensen S.L."/>
            <person name="Dharamshi J."/>
            <person name="Homa F."/>
            <person name="Zaremba-Niedwiedzka K."/>
            <person name="Spang A."/>
            <person name="Wolf Y.I."/>
            <person name="Koonin E.V."/>
            <person name="Ettema T.J."/>
        </authorList>
    </citation>
    <scope>NUCLEOTIDE SEQUENCE</scope>
</reference>
<gene>
    <name evidence="2" type="ORF">LCMAC101_07940</name>
</gene>
<keyword evidence="1" id="KW-1133">Transmembrane helix</keyword>
<proteinExistence type="predicted"/>
<organism evidence="2">
    <name type="scientific">Marseillevirus LCMAC101</name>
    <dbReference type="NCBI Taxonomy" id="2506602"/>
    <lineage>
        <taxon>Viruses</taxon>
        <taxon>Varidnaviria</taxon>
        <taxon>Bamfordvirae</taxon>
        <taxon>Nucleocytoviricota</taxon>
        <taxon>Megaviricetes</taxon>
        <taxon>Pimascovirales</taxon>
        <taxon>Pimascovirales incertae sedis</taxon>
        <taxon>Marseilleviridae</taxon>
    </lineage>
</organism>